<gene>
    <name evidence="2" type="ORF">QNI14_08565</name>
</gene>
<feature type="transmembrane region" description="Helical" evidence="1">
    <location>
        <begin position="378"/>
        <end position="399"/>
    </location>
</feature>
<protein>
    <recommendedName>
        <fullName evidence="4">Glycosyltransferase RgtA/B/C/D-like domain-containing protein</fullName>
    </recommendedName>
</protein>
<feature type="transmembrane region" description="Helical" evidence="1">
    <location>
        <begin position="277"/>
        <end position="297"/>
    </location>
</feature>
<dbReference type="RefSeq" id="WP_283716128.1">
    <property type="nucleotide sequence ID" value="NZ_JASJND010000005.1"/>
</dbReference>
<keyword evidence="3" id="KW-1185">Reference proteome</keyword>
<feature type="transmembrane region" description="Helical" evidence="1">
    <location>
        <begin position="212"/>
        <end position="234"/>
    </location>
</feature>
<feature type="transmembrane region" description="Helical" evidence="1">
    <location>
        <begin position="118"/>
        <end position="135"/>
    </location>
</feature>
<comment type="caution">
    <text evidence="2">The sequence shown here is derived from an EMBL/GenBank/DDBJ whole genome shotgun (WGS) entry which is preliminary data.</text>
</comment>
<name>A0ABT6ZEC0_9MICO</name>
<keyword evidence="1" id="KW-1133">Transmembrane helix</keyword>
<proteinExistence type="predicted"/>
<keyword evidence="1" id="KW-0812">Transmembrane</keyword>
<feature type="transmembrane region" description="Helical" evidence="1">
    <location>
        <begin position="170"/>
        <end position="200"/>
    </location>
</feature>
<feature type="transmembrane region" description="Helical" evidence="1">
    <location>
        <begin position="95"/>
        <end position="112"/>
    </location>
</feature>
<evidence type="ECO:0000313" key="2">
    <source>
        <dbReference type="EMBL" id="MDJ1114505.1"/>
    </source>
</evidence>
<dbReference type="EMBL" id="JASJND010000005">
    <property type="protein sequence ID" value="MDJ1114505.1"/>
    <property type="molecule type" value="Genomic_DNA"/>
</dbReference>
<evidence type="ECO:0000256" key="1">
    <source>
        <dbReference type="SAM" id="Phobius"/>
    </source>
</evidence>
<accession>A0ABT6ZEC0</accession>
<reference evidence="2 3" key="1">
    <citation type="submission" date="2023-05" db="EMBL/GenBank/DDBJ databases">
        <title>Microbacterium dauci sp.nov., Isolated from Carrot Rhizosphere Soil.</title>
        <authorList>
            <person name="Xiao Z."/>
            <person name="Zheng J."/>
        </authorList>
    </citation>
    <scope>NUCLEOTIDE SEQUENCE [LARGE SCALE GENOMIC DNA]</scope>
    <source>
        <strain evidence="2 3">LX3-4</strain>
    </source>
</reference>
<feature type="transmembrane region" description="Helical" evidence="1">
    <location>
        <begin position="347"/>
        <end position="366"/>
    </location>
</feature>
<evidence type="ECO:0000313" key="3">
    <source>
        <dbReference type="Proteomes" id="UP001321481"/>
    </source>
</evidence>
<organism evidence="2 3">
    <name type="scientific">Microbacterium dauci</name>
    <dbReference type="NCBI Taxonomy" id="3048008"/>
    <lineage>
        <taxon>Bacteria</taxon>
        <taxon>Bacillati</taxon>
        <taxon>Actinomycetota</taxon>
        <taxon>Actinomycetes</taxon>
        <taxon>Micrococcales</taxon>
        <taxon>Microbacteriaceae</taxon>
        <taxon>Microbacterium</taxon>
    </lineage>
</organism>
<dbReference type="Proteomes" id="UP001321481">
    <property type="component" value="Unassembled WGS sequence"/>
</dbReference>
<sequence>MNPAVVIERAALIVACAVAAVVALATIFERGLWEDEAFNLTVPINLAAGLGYSSDGTLSGSLVTAFDPRISTGPIVLLPIAAAVLVGADPVIAGRVIAVVFFAALVALTALLGRKVGGAWGAVAAVAMLAVFDGSQSLSPIHAPSDILGEVPAGALLAGAALLLPRRPRAAALLIGLAALAKTISLLAAPALFAVLFVVASDRTIVRRVVRAAAVTALTAVPVVIWEVVIFGSLGPARYIDHLRSSVAFIRTGGQQGYATAVGDKVGALFSAWHSPWQVVAIVTLVLIGVVIAVVVARIRRDGRIGLRVLARNDVALVLLFAAVGLFAFLGWWMTAQHTPAWVRHPAPGLLAFAPVIVAFAIGRIHTVLRGRSSPVRLAAAVTSIALFLGAVVMGVGAVRTAFEPTGWSLATQRGAAAQIAEVGAEQIATSWGRVVGPIVLSGAHVALLDAPAENIIDAWRLTRDGTGSGCHRIDLGAGYTLCPPDAVSR</sequence>
<feature type="transmembrane region" description="Helical" evidence="1">
    <location>
        <begin position="317"/>
        <end position="335"/>
    </location>
</feature>
<keyword evidence="1" id="KW-0472">Membrane</keyword>
<evidence type="ECO:0008006" key="4">
    <source>
        <dbReference type="Google" id="ProtNLM"/>
    </source>
</evidence>